<dbReference type="PANTHER" id="PTHR47424">
    <property type="entry name" value="REGULATORY PROTEIN GAL4"/>
    <property type="match status" value="1"/>
</dbReference>
<evidence type="ECO:0000256" key="3">
    <source>
        <dbReference type="ARBA" id="ARBA00023163"/>
    </source>
</evidence>
<dbReference type="GO" id="GO:0000435">
    <property type="term" value="P:positive regulation of transcription from RNA polymerase II promoter by galactose"/>
    <property type="evidence" value="ECO:0007669"/>
    <property type="project" value="TreeGrafter"/>
</dbReference>
<sequence length="723" mass="81327">MSCWGDSLLTSMQPTRRFRGGAQRACTECQKRKTRCLGSNGASQACAYCVKKGKRCRFEAPPMRTSLTRKNLELAERRCEQLEAIIRSLAPDLDIEKAIEDNVATPDPQAVQDEDEYEWHENSWTAVQEAQESEENSRDGMAILTAETPNSGYLGSSSGSHLLQSVSKFLPQTTSQESSAGSQSSHGVRSHSSPHAAPNFELLNNLATSAIVDSLIHAYFRFYNHCYPIVHEGTFMKRYQSRPRGTSVGAIWQITFYMVLALGHWMTSPEAEHRKAPYFYAARQLFSTDLLESGTVKTVEACLLMGNYLQKIDRPNTGYNFIGIASRMAVGLGLHKELPHFEDDDTVDRERRRQIFWILYCFDSGFSITTGRPIMISDTFIDTRLPRNIDDSDCSLTDSVPPEVDHPTQHSASIAQAKLAIIANEIHNGLHSARTPVEVSYNFVSSMEQKLSSWRSSLPIYFNADNVPSWFLGPRSVVRWKEMNLRMLLFQASQRYPKAWPGREESRYKCMMAALESIDSISNFSKQHPDVLHPGLNWYMIYFLFQASLVLGIQALERSSSHESKATDALSLDHSSILRSGLSKAMEFLTELASISKTARRCIHVLNRILSASSTTIHDMSDMVAPNFDLSPEPIPDSLRSPRTLVSVAEGVSQDVAGLENNFGDYWAGVMDPSLNMLLEDTAPFQDFFHGVHGFPSNQERGDFDYINFSIYNNDWLREGFQG</sequence>
<reference evidence="7 8" key="1">
    <citation type="submission" date="2015-01" db="EMBL/GenBank/DDBJ databases">
        <title>The Genome Sequence of Ochroconis gallopava CBS43764.</title>
        <authorList>
            <consortium name="The Broad Institute Genomics Platform"/>
            <person name="Cuomo C."/>
            <person name="de Hoog S."/>
            <person name="Gorbushina A."/>
            <person name="Stielow B."/>
            <person name="Teixiera M."/>
            <person name="Abouelleil A."/>
            <person name="Chapman S.B."/>
            <person name="Priest M."/>
            <person name="Young S.K."/>
            <person name="Wortman J."/>
            <person name="Nusbaum C."/>
            <person name="Birren B."/>
        </authorList>
    </citation>
    <scope>NUCLEOTIDE SEQUENCE [LARGE SCALE GENOMIC DNA]</scope>
    <source>
        <strain evidence="7 8">CBS 43764</strain>
    </source>
</reference>
<keyword evidence="1" id="KW-0479">Metal-binding</keyword>
<dbReference type="Gene3D" id="4.10.240.10">
    <property type="entry name" value="Zn(2)-C6 fungal-type DNA-binding domain"/>
    <property type="match status" value="1"/>
</dbReference>
<keyword evidence="4" id="KW-0539">Nucleus</keyword>
<dbReference type="GO" id="GO:0000978">
    <property type="term" value="F:RNA polymerase II cis-regulatory region sequence-specific DNA binding"/>
    <property type="evidence" value="ECO:0007669"/>
    <property type="project" value="TreeGrafter"/>
</dbReference>
<dbReference type="AlphaFoldDB" id="A0A0D2A8L7"/>
<keyword evidence="2" id="KW-0805">Transcription regulation</keyword>
<dbReference type="InterPro" id="IPR001138">
    <property type="entry name" value="Zn2Cys6_DnaBD"/>
</dbReference>
<dbReference type="CDD" id="cd00067">
    <property type="entry name" value="GAL4"/>
    <property type="match status" value="1"/>
</dbReference>
<keyword evidence="3" id="KW-0804">Transcription</keyword>
<name>A0A0D2A8L7_9PEZI</name>
<feature type="region of interest" description="Disordered" evidence="5">
    <location>
        <begin position="173"/>
        <end position="194"/>
    </location>
</feature>
<evidence type="ECO:0000313" key="7">
    <source>
        <dbReference type="EMBL" id="KIW03088.1"/>
    </source>
</evidence>
<feature type="domain" description="Zn(2)-C6 fungal-type" evidence="6">
    <location>
        <begin position="25"/>
        <end position="58"/>
    </location>
</feature>
<dbReference type="EMBL" id="KN847546">
    <property type="protein sequence ID" value="KIW03088.1"/>
    <property type="molecule type" value="Genomic_DNA"/>
</dbReference>
<dbReference type="GO" id="GO:0006351">
    <property type="term" value="P:DNA-templated transcription"/>
    <property type="evidence" value="ECO:0007669"/>
    <property type="project" value="InterPro"/>
</dbReference>
<dbReference type="VEuPathDB" id="FungiDB:PV09_05733"/>
<evidence type="ECO:0000256" key="1">
    <source>
        <dbReference type="ARBA" id="ARBA00022723"/>
    </source>
</evidence>
<evidence type="ECO:0000259" key="6">
    <source>
        <dbReference type="PROSITE" id="PS50048"/>
    </source>
</evidence>
<dbReference type="OrthoDB" id="3364175at2759"/>
<organism evidence="7 8">
    <name type="scientific">Verruconis gallopava</name>
    <dbReference type="NCBI Taxonomy" id="253628"/>
    <lineage>
        <taxon>Eukaryota</taxon>
        <taxon>Fungi</taxon>
        <taxon>Dikarya</taxon>
        <taxon>Ascomycota</taxon>
        <taxon>Pezizomycotina</taxon>
        <taxon>Dothideomycetes</taxon>
        <taxon>Pleosporomycetidae</taxon>
        <taxon>Venturiales</taxon>
        <taxon>Sympoventuriaceae</taxon>
        <taxon>Verruconis</taxon>
    </lineage>
</organism>
<dbReference type="PANTHER" id="PTHR47424:SF2">
    <property type="entry name" value="TRANSCRIPTION FACTOR DOMAIN-CONTAINING PROTEIN-RELATED"/>
    <property type="match status" value="1"/>
</dbReference>
<evidence type="ECO:0000313" key="8">
    <source>
        <dbReference type="Proteomes" id="UP000053259"/>
    </source>
</evidence>
<dbReference type="GO" id="GO:0005634">
    <property type="term" value="C:nucleus"/>
    <property type="evidence" value="ECO:0007669"/>
    <property type="project" value="TreeGrafter"/>
</dbReference>
<dbReference type="SUPFAM" id="SSF57701">
    <property type="entry name" value="Zn2/Cys6 DNA-binding domain"/>
    <property type="match status" value="1"/>
</dbReference>
<dbReference type="InterPro" id="IPR007219">
    <property type="entry name" value="XnlR_reg_dom"/>
</dbReference>
<gene>
    <name evidence="7" type="ORF">PV09_05733</name>
</gene>
<dbReference type="GeneID" id="27313706"/>
<dbReference type="PROSITE" id="PS50048">
    <property type="entry name" value="ZN2_CY6_FUNGAL_2"/>
    <property type="match status" value="1"/>
</dbReference>
<dbReference type="SMART" id="SM00066">
    <property type="entry name" value="GAL4"/>
    <property type="match status" value="1"/>
</dbReference>
<evidence type="ECO:0000256" key="5">
    <source>
        <dbReference type="SAM" id="MobiDB-lite"/>
    </source>
</evidence>
<dbReference type="Proteomes" id="UP000053259">
    <property type="component" value="Unassembled WGS sequence"/>
</dbReference>
<dbReference type="InterPro" id="IPR051127">
    <property type="entry name" value="Fungal_SecMet_Regulators"/>
</dbReference>
<proteinExistence type="predicted"/>
<dbReference type="GO" id="GO:0000981">
    <property type="term" value="F:DNA-binding transcription factor activity, RNA polymerase II-specific"/>
    <property type="evidence" value="ECO:0007669"/>
    <property type="project" value="InterPro"/>
</dbReference>
<dbReference type="InParanoid" id="A0A0D2A8L7"/>
<dbReference type="RefSeq" id="XP_016212957.1">
    <property type="nucleotide sequence ID" value="XM_016359278.1"/>
</dbReference>
<protein>
    <recommendedName>
        <fullName evidence="6">Zn(2)-C6 fungal-type domain-containing protein</fullName>
    </recommendedName>
</protein>
<accession>A0A0D2A8L7</accession>
<dbReference type="HOGENOM" id="CLU_008599_2_4_1"/>
<dbReference type="InterPro" id="IPR036864">
    <property type="entry name" value="Zn2-C6_fun-type_DNA-bd_sf"/>
</dbReference>
<dbReference type="SMART" id="SM00906">
    <property type="entry name" value="Fungal_trans"/>
    <property type="match status" value="1"/>
</dbReference>
<evidence type="ECO:0000256" key="2">
    <source>
        <dbReference type="ARBA" id="ARBA00023015"/>
    </source>
</evidence>
<evidence type="ECO:0000256" key="4">
    <source>
        <dbReference type="ARBA" id="ARBA00023242"/>
    </source>
</evidence>
<dbReference type="Pfam" id="PF04082">
    <property type="entry name" value="Fungal_trans"/>
    <property type="match status" value="1"/>
</dbReference>
<dbReference type="GO" id="GO:0008270">
    <property type="term" value="F:zinc ion binding"/>
    <property type="evidence" value="ECO:0007669"/>
    <property type="project" value="InterPro"/>
</dbReference>
<keyword evidence="8" id="KW-1185">Reference proteome</keyword>
<dbReference type="CDD" id="cd12148">
    <property type="entry name" value="fungal_TF_MHR"/>
    <property type="match status" value="1"/>
</dbReference>